<reference evidence="1 2" key="1">
    <citation type="submission" date="2020-04" db="EMBL/GenBank/DDBJ databases">
        <title>Plant Genome Project.</title>
        <authorList>
            <person name="Zhang R.-G."/>
        </authorList>
    </citation>
    <scope>NUCLEOTIDE SEQUENCE [LARGE SCALE GENOMIC DNA]</scope>
    <source>
        <strain evidence="1">YNK0</strain>
        <tissue evidence="1">Leaf</tissue>
    </source>
</reference>
<gene>
    <name evidence="1" type="ORF">HHK36_028026</name>
</gene>
<evidence type="ECO:0000313" key="1">
    <source>
        <dbReference type="EMBL" id="KAF8380539.1"/>
    </source>
</evidence>
<protein>
    <recommendedName>
        <fullName evidence="3">O-fucosyltransferase family protein</fullName>
    </recommendedName>
</protein>
<dbReference type="OrthoDB" id="1882547at2759"/>
<evidence type="ECO:0008006" key="3">
    <source>
        <dbReference type="Google" id="ProtNLM"/>
    </source>
</evidence>
<keyword evidence="2" id="KW-1185">Reference proteome</keyword>
<accession>A0A834YFV3</accession>
<comment type="caution">
    <text evidence="1">The sequence shown here is derived from an EMBL/GenBank/DDBJ whole genome shotgun (WGS) entry which is preliminary data.</text>
</comment>
<dbReference type="Proteomes" id="UP000655225">
    <property type="component" value="Unassembled WGS sequence"/>
</dbReference>
<dbReference type="OMA" id="ANTRKDC"/>
<evidence type="ECO:0000313" key="2">
    <source>
        <dbReference type="Proteomes" id="UP000655225"/>
    </source>
</evidence>
<dbReference type="PANTHER" id="PTHR36050:SF1">
    <property type="entry name" value="O-FUCOSYLTRANSFERASE 30"/>
    <property type="match status" value="1"/>
</dbReference>
<sequence length="480" mass="53161">MAAILNRTLIVPPVLDHHAVALGSCPKFRVSSPKDLRMSVWNHAIELLQNRRQKKKIHSKSFVTPNCRYVSMADIVDISSLSSMVQTIDFRVFASVWCGINRDLSCFDDLGIESSLFDSLRQCGSLLSGLNGNVDRCLYALDEDCRTRVWTYQQNDEDGALDSFQPDEQLQKKKKIPYVRIRRDVFKALGPGSEAEFATVLAFGSLFTAPYKGSELYLDIHDAPRDQNVQSLIRKIEFLPFFHEIMSAGKEFVVEKINAPFLCAQLRLLDGQFKNHWKATFSGLKQKVESLRQKGFLPVHIFVMTDLPEANWTGSYLEELARDSDSYKLYNLREGDELVVRHAKKLMAAGHGMVSGSSPRSLNPVSKMKSACVPGILPDILLYIEETVCSCASLGFVGTAGSTIAESIEAIEVTGTSAAEFCSWAAVTPGDGIVIPCLVACSIWLSSLLSGCRSLKEVYEGEQTLVQMSSILFSQRAGGT</sequence>
<organism evidence="1 2">
    <name type="scientific">Tetracentron sinense</name>
    <name type="common">Spur-leaf</name>
    <dbReference type="NCBI Taxonomy" id="13715"/>
    <lineage>
        <taxon>Eukaryota</taxon>
        <taxon>Viridiplantae</taxon>
        <taxon>Streptophyta</taxon>
        <taxon>Embryophyta</taxon>
        <taxon>Tracheophyta</taxon>
        <taxon>Spermatophyta</taxon>
        <taxon>Magnoliopsida</taxon>
        <taxon>Trochodendrales</taxon>
        <taxon>Trochodendraceae</taxon>
        <taxon>Tetracentron</taxon>
    </lineage>
</organism>
<dbReference type="EMBL" id="JABCRI010000021">
    <property type="protein sequence ID" value="KAF8380539.1"/>
    <property type="molecule type" value="Genomic_DNA"/>
</dbReference>
<proteinExistence type="predicted"/>
<name>A0A834YFV3_TETSI</name>
<dbReference type="AlphaFoldDB" id="A0A834YFV3"/>
<dbReference type="PANTHER" id="PTHR36050">
    <property type="entry name" value="O-FUCOSYLTRANSFERASE 30"/>
    <property type="match status" value="1"/>
</dbReference>